<keyword evidence="2" id="KW-1185">Reference proteome</keyword>
<accession>A0AAW0FIR7</accession>
<protein>
    <submittedName>
        <fullName evidence="1">Uncharacterized protein</fullName>
    </submittedName>
</protein>
<sequence>MMFSEAGTFLNDHPFLSQLHNVCPDFAEHKVCNIAPGLHRPVITAPSEDLYETALARLLRDDTTGLTGEQMLAKAAKLGYRLEDPEKFAEFLRPGSLSCYGASQGDTTIRIPLVPE</sequence>
<reference evidence="1 2" key="1">
    <citation type="submission" date="2022-09" db="EMBL/GenBank/DDBJ databases">
        <authorList>
            <person name="Palmer J.M."/>
        </authorList>
    </citation>
    <scope>NUCLEOTIDE SEQUENCE [LARGE SCALE GENOMIC DNA]</scope>
    <source>
        <strain evidence="1 2">DSM 7382</strain>
    </source>
</reference>
<evidence type="ECO:0000313" key="2">
    <source>
        <dbReference type="Proteomes" id="UP001385951"/>
    </source>
</evidence>
<dbReference type="Proteomes" id="UP001385951">
    <property type="component" value="Unassembled WGS sequence"/>
</dbReference>
<evidence type="ECO:0000313" key="1">
    <source>
        <dbReference type="EMBL" id="KAK7681608.1"/>
    </source>
</evidence>
<gene>
    <name evidence="1" type="ORF">QCA50_015341</name>
</gene>
<organism evidence="1 2">
    <name type="scientific">Cerrena zonata</name>
    <dbReference type="NCBI Taxonomy" id="2478898"/>
    <lineage>
        <taxon>Eukaryota</taxon>
        <taxon>Fungi</taxon>
        <taxon>Dikarya</taxon>
        <taxon>Basidiomycota</taxon>
        <taxon>Agaricomycotina</taxon>
        <taxon>Agaricomycetes</taxon>
        <taxon>Polyporales</taxon>
        <taxon>Cerrenaceae</taxon>
        <taxon>Cerrena</taxon>
    </lineage>
</organism>
<proteinExistence type="predicted"/>
<dbReference type="EMBL" id="JASBNA010000040">
    <property type="protein sequence ID" value="KAK7681608.1"/>
    <property type="molecule type" value="Genomic_DNA"/>
</dbReference>
<dbReference type="AlphaFoldDB" id="A0AAW0FIR7"/>
<name>A0AAW0FIR7_9APHY</name>
<comment type="caution">
    <text evidence="1">The sequence shown here is derived from an EMBL/GenBank/DDBJ whole genome shotgun (WGS) entry which is preliminary data.</text>
</comment>